<comment type="caution">
    <text evidence="1">The sequence shown here is derived from an EMBL/GenBank/DDBJ whole genome shotgun (WGS) entry which is preliminary data.</text>
</comment>
<keyword evidence="2" id="KW-1185">Reference proteome</keyword>
<evidence type="ECO:0000313" key="2">
    <source>
        <dbReference type="Proteomes" id="UP000033452"/>
    </source>
</evidence>
<dbReference type="PATRIC" id="fig|43658.5.peg.4291"/>
<evidence type="ECO:0000313" key="1">
    <source>
        <dbReference type="EMBL" id="KJZ06063.1"/>
    </source>
</evidence>
<reference evidence="1 2" key="1">
    <citation type="journal article" date="2015" name="BMC Genomics">
        <title>Genome mining reveals unlocked bioactive potential of marine Gram-negative bacteria.</title>
        <authorList>
            <person name="Machado H."/>
            <person name="Sonnenschein E.C."/>
            <person name="Melchiorsen J."/>
            <person name="Gram L."/>
        </authorList>
    </citation>
    <scope>NUCLEOTIDE SEQUENCE [LARGE SCALE GENOMIC DNA]</scope>
    <source>
        <strain evidence="1 2">S2471</strain>
    </source>
</reference>
<gene>
    <name evidence="1" type="ORF">TW77_20310</name>
</gene>
<dbReference type="EMBL" id="JXYA01000056">
    <property type="protein sequence ID" value="KJZ06063.1"/>
    <property type="molecule type" value="Genomic_DNA"/>
</dbReference>
<sequence>MKQYSVVRIKSLNKEFQHSEQSFGSRAPQIGDVGTIIDVYDDCLEIECSDEKGVTLWLELFEPNDADLELLYI</sequence>
<dbReference type="OrthoDB" id="6293634at2"/>
<proteinExistence type="predicted"/>
<evidence type="ECO:0008006" key="3">
    <source>
        <dbReference type="Google" id="ProtNLM"/>
    </source>
</evidence>
<dbReference type="Proteomes" id="UP000033452">
    <property type="component" value="Unassembled WGS sequence"/>
</dbReference>
<protein>
    <recommendedName>
        <fullName evidence="3">DUF4926 domain-containing protein</fullName>
    </recommendedName>
</protein>
<name>A0A0F4QEE5_9GAMM</name>
<dbReference type="RefSeq" id="WP_046006801.1">
    <property type="nucleotide sequence ID" value="NZ_JXYA01000056.1"/>
</dbReference>
<accession>A0A0F4QEE5</accession>
<organism evidence="1 2">
    <name type="scientific">Pseudoalteromonas rubra</name>
    <dbReference type="NCBI Taxonomy" id="43658"/>
    <lineage>
        <taxon>Bacteria</taxon>
        <taxon>Pseudomonadati</taxon>
        <taxon>Pseudomonadota</taxon>
        <taxon>Gammaproteobacteria</taxon>
        <taxon>Alteromonadales</taxon>
        <taxon>Pseudoalteromonadaceae</taxon>
        <taxon>Pseudoalteromonas</taxon>
    </lineage>
</organism>
<dbReference type="AlphaFoldDB" id="A0A0F4QEE5"/>